<proteinExistence type="predicted"/>
<keyword evidence="3" id="KW-1185">Reference proteome</keyword>
<gene>
    <name evidence="2" type="primary">Aste57867_2826</name>
    <name evidence="1" type="ORF">As57867_002819</name>
    <name evidence="2" type="ORF">ASTE57867_2826</name>
</gene>
<name>A0A485KCN9_9STRA</name>
<evidence type="ECO:0000313" key="3">
    <source>
        <dbReference type="Proteomes" id="UP000332933"/>
    </source>
</evidence>
<dbReference type="EMBL" id="CAADRA010000397">
    <property type="protein sequence ID" value="VFT80014.1"/>
    <property type="molecule type" value="Genomic_DNA"/>
</dbReference>
<evidence type="ECO:0000313" key="1">
    <source>
        <dbReference type="EMBL" id="KAF0716486.1"/>
    </source>
</evidence>
<dbReference type="EMBL" id="VJMH01000397">
    <property type="protein sequence ID" value="KAF0716486.1"/>
    <property type="molecule type" value="Genomic_DNA"/>
</dbReference>
<sequence length="223" mass="24751">MHASMILSLALKKQLVVDSLRHNSVHAAAVAFDELALLRHANPNFINTCDDFLQDIKPLLEPRYAMTSVWGKAQVGLDIKLAHLEHTTPSWKALVDAKKKTMADDLITLRQRNQMMSKMLRDHPRATERGFSQSDQWSGVLLRALQRLSIDVAVLSDTTPTNATDVLHASPVKVCNRAVSFDTRGPQVMGNADASVDRRPIAVTRVGNMEMLLIRGSRVLPVV</sequence>
<protein>
    <submittedName>
        <fullName evidence="2">Aste57867_2826 protein</fullName>
    </submittedName>
</protein>
<dbReference type="OrthoDB" id="67423at2759"/>
<organism evidence="2 3">
    <name type="scientific">Aphanomyces stellatus</name>
    <dbReference type="NCBI Taxonomy" id="120398"/>
    <lineage>
        <taxon>Eukaryota</taxon>
        <taxon>Sar</taxon>
        <taxon>Stramenopiles</taxon>
        <taxon>Oomycota</taxon>
        <taxon>Saprolegniomycetes</taxon>
        <taxon>Saprolegniales</taxon>
        <taxon>Verrucalvaceae</taxon>
        <taxon>Aphanomyces</taxon>
    </lineage>
</organism>
<accession>A0A485KCN9</accession>
<dbReference type="AlphaFoldDB" id="A0A485KCN9"/>
<dbReference type="Proteomes" id="UP000332933">
    <property type="component" value="Unassembled WGS sequence"/>
</dbReference>
<reference evidence="1" key="2">
    <citation type="submission" date="2019-06" db="EMBL/GenBank/DDBJ databases">
        <title>Genomics analysis of Aphanomyces spp. identifies a new class of oomycete effector associated with host adaptation.</title>
        <authorList>
            <person name="Gaulin E."/>
        </authorList>
    </citation>
    <scope>NUCLEOTIDE SEQUENCE</scope>
    <source>
        <strain evidence="1">CBS 578.67</strain>
    </source>
</reference>
<reference evidence="2 3" key="1">
    <citation type="submission" date="2019-03" db="EMBL/GenBank/DDBJ databases">
        <authorList>
            <person name="Gaulin E."/>
            <person name="Dumas B."/>
        </authorList>
    </citation>
    <scope>NUCLEOTIDE SEQUENCE [LARGE SCALE GENOMIC DNA]</scope>
    <source>
        <strain evidence="2">CBS 568.67</strain>
    </source>
</reference>
<evidence type="ECO:0000313" key="2">
    <source>
        <dbReference type="EMBL" id="VFT80014.1"/>
    </source>
</evidence>